<dbReference type="EMBL" id="JAGETV010000003">
    <property type="protein sequence ID" value="MBO1926539.1"/>
    <property type="molecule type" value="Genomic_DNA"/>
</dbReference>
<dbReference type="RefSeq" id="WP_208147718.1">
    <property type="nucleotide sequence ID" value="NZ_JAGETV010000003.1"/>
</dbReference>
<keyword evidence="11" id="KW-1185">Reference proteome</keyword>
<evidence type="ECO:0000259" key="8">
    <source>
        <dbReference type="Pfam" id="PF07669"/>
    </source>
</evidence>
<accession>A0ABS3Q2J6</accession>
<dbReference type="Gene3D" id="3.40.50.150">
    <property type="entry name" value="Vaccinia Virus protein VP39"/>
    <property type="match status" value="1"/>
</dbReference>
<dbReference type="Pfam" id="PF07669">
    <property type="entry name" value="Eco57I"/>
    <property type="match status" value="1"/>
</dbReference>
<evidence type="ECO:0000313" key="10">
    <source>
        <dbReference type="EMBL" id="MBO1926539.1"/>
    </source>
</evidence>
<feature type="domain" description="Type ISP restriction-modification enzyme LLaBIII C-terminal specificity" evidence="9">
    <location>
        <begin position="711"/>
        <end position="1062"/>
    </location>
</feature>
<organism evidence="10 11">
    <name type="scientific">Thiomicrorhabdus marina</name>
    <dbReference type="NCBI Taxonomy" id="2818442"/>
    <lineage>
        <taxon>Bacteria</taxon>
        <taxon>Pseudomonadati</taxon>
        <taxon>Pseudomonadota</taxon>
        <taxon>Gammaproteobacteria</taxon>
        <taxon>Thiotrichales</taxon>
        <taxon>Piscirickettsiaceae</taxon>
        <taxon>Thiomicrorhabdus</taxon>
    </lineage>
</organism>
<dbReference type="PANTHER" id="PTHR33841:SF1">
    <property type="entry name" value="DNA METHYLTRANSFERASE A"/>
    <property type="match status" value="1"/>
</dbReference>
<feature type="domain" description="Type II methyltransferase M.TaqI-like" evidence="8">
    <location>
        <begin position="496"/>
        <end position="609"/>
    </location>
</feature>
<keyword evidence="3 10" id="KW-0489">Methyltransferase</keyword>
<name>A0ABS3Q2J6_9GAMM</name>
<feature type="domain" description="DNA methylase adenine-specific" evidence="7">
    <location>
        <begin position="299"/>
        <end position="384"/>
    </location>
</feature>
<evidence type="ECO:0000259" key="9">
    <source>
        <dbReference type="Pfam" id="PF18135"/>
    </source>
</evidence>
<gene>
    <name evidence="10" type="ORF">J3998_03035</name>
</gene>
<comment type="similarity">
    <text evidence="1">Belongs to the N(4)/N(6)-methyltransferase family.</text>
</comment>
<dbReference type="SUPFAM" id="SSF53335">
    <property type="entry name" value="S-adenosyl-L-methionine-dependent methyltransferases"/>
    <property type="match status" value="1"/>
</dbReference>
<keyword evidence="4" id="KW-0808">Transferase</keyword>
<comment type="catalytic activity">
    <reaction evidence="6">
        <text>a 2'-deoxyadenosine in DNA + S-adenosyl-L-methionine = an N(6)-methyl-2'-deoxyadenosine in DNA + S-adenosyl-L-homocysteine + H(+)</text>
        <dbReference type="Rhea" id="RHEA:15197"/>
        <dbReference type="Rhea" id="RHEA-COMP:12418"/>
        <dbReference type="Rhea" id="RHEA-COMP:12419"/>
        <dbReference type="ChEBI" id="CHEBI:15378"/>
        <dbReference type="ChEBI" id="CHEBI:57856"/>
        <dbReference type="ChEBI" id="CHEBI:59789"/>
        <dbReference type="ChEBI" id="CHEBI:90615"/>
        <dbReference type="ChEBI" id="CHEBI:90616"/>
        <dbReference type="EC" id="2.1.1.72"/>
    </reaction>
</comment>
<evidence type="ECO:0000256" key="2">
    <source>
        <dbReference type="ARBA" id="ARBA00011900"/>
    </source>
</evidence>
<dbReference type="Proteomes" id="UP000664835">
    <property type="component" value="Unassembled WGS sequence"/>
</dbReference>
<proteinExistence type="inferred from homology"/>
<dbReference type="InterPro" id="IPR050953">
    <property type="entry name" value="N4_N6_ade-DNA_methylase"/>
</dbReference>
<dbReference type="PANTHER" id="PTHR33841">
    <property type="entry name" value="DNA METHYLTRANSFERASE YEEA-RELATED"/>
    <property type="match status" value="1"/>
</dbReference>
<evidence type="ECO:0000313" key="11">
    <source>
        <dbReference type="Proteomes" id="UP000664835"/>
    </source>
</evidence>
<evidence type="ECO:0000256" key="5">
    <source>
        <dbReference type="ARBA" id="ARBA00022691"/>
    </source>
</evidence>
<evidence type="ECO:0000256" key="6">
    <source>
        <dbReference type="ARBA" id="ARBA00047942"/>
    </source>
</evidence>
<dbReference type="GO" id="GO:0008168">
    <property type="term" value="F:methyltransferase activity"/>
    <property type="evidence" value="ECO:0007669"/>
    <property type="project" value="UniProtKB-KW"/>
</dbReference>
<dbReference type="PRINTS" id="PR00507">
    <property type="entry name" value="N12N6MTFRASE"/>
</dbReference>
<dbReference type="Pfam" id="PF18135">
    <property type="entry name" value="Type_ISP_C"/>
    <property type="match status" value="1"/>
</dbReference>
<evidence type="ECO:0000259" key="7">
    <source>
        <dbReference type="Pfam" id="PF02384"/>
    </source>
</evidence>
<reference evidence="10 11" key="1">
    <citation type="submission" date="2021-03" db="EMBL/GenBank/DDBJ databases">
        <title>Thiomicrorhabdus sp.nov.,novel sulfur-oxidizing bacteria isolated from coastal sediment.</title>
        <authorList>
            <person name="Liu X."/>
        </authorList>
    </citation>
    <scope>NUCLEOTIDE SEQUENCE [LARGE SCALE GENOMIC DNA]</scope>
    <source>
        <strain evidence="10 11">6S2-11</strain>
    </source>
</reference>
<evidence type="ECO:0000256" key="4">
    <source>
        <dbReference type="ARBA" id="ARBA00022679"/>
    </source>
</evidence>
<evidence type="ECO:0000256" key="3">
    <source>
        <dbReference type="ARBA" id="ARBA00022603"/>
    </source>
</evidence>
<dbReference type="GO" id="GO:0032259">
    <property type="term" value="P:methylation"/>
    <property type="evidence" value="ECO:0007669"/>
    <property type="project" value="UniProtKB-KW"/>
</dbReference>
<keyword evidence="5" id="KW-0949">S-adenosyl-L-methionine</keyword>
<sequence length="1084" mass="124840">MQIADYLDQINQRLAQGHTSEHTFRTDLEQLFRTLLPDHHIINEPSKITDCGNPDFVITKKGVPIGYIEAKDIGKDLKSKNYIEQFNRYKKALDNLIITDYVWFQFFEKGELIAEIRLGQPAFDNPNQIEPEPKHFAKFEDQVRSFGARVTQAIKSPVALAEFMAGKARLLQTILQEALEADLNTGVESELTQQFKVFHDQLIHDLEPNQFADLYAQTLAYGMFAARYHDPTLPTFDRDEAARLIPQSNPLLRNLFQSIAGYNIDARIRPTVDNLAEIFLHADVKSILQNYGKKTAQTDPIIHFYETFLAKYDAKLRKARGVWYTPQPVVNFIVRAVDEILKSKFGIVDGLADNSKTSIEVEASADMQAQGSKITKRKGKYYGTKEVHRVQILDPATGTGTFLAEVVNFLYQSKFQHMQGIWPQYVEEHLVPRLNGFELLMASYAMAHLKLDMLLGETGCSQRDQNNRLRIFLTNSLEEYHPDTHSLFSQWLSNEAREANAVKKDTPVMVVLGNPPYSGESANKGDWIMSLMDDYKKEPGGKQKLQERNPKWINDDYVKFMRFAQHFIEKNGEGVLAFINPHGFLDNPTFRGMRWNLLKTYDEIYTIDLHGNGKKKEVCPDGSKDENVFDIEQGVSINLLVKTGKKGNNELGKAYHYDLWGKRKDKYAFLESTAFKDVPYQPLPNIEPMYFMVPKDFGLQKVYDQGFAIPDLFKINNVGIVTSRDGLVIDDNVQTLQKKIQYFLDNEPEQVKKQLGVRENKTWKIADVQHSSVFDSKHIETISYRPFDIRYIYFDPTFIERSRLDVMQHMLEANLGLATARSNKSSTCDHFYISKYVMETKCAERTIQSALFPLYLYPEDGSERTPNLNPEEIKAFEKALKLAFKAENNQQDFAPSNVDSGFFTPIDILDYIYAVLHSPTYRETYKEFLKTDFPRVPYPTSETFWQLVTLGDELRRRHLLEHEVLNTPITSYPQAGDNVVTRKMTKTSIGYEAISATHGKVWINDDQYFDQVPLKAWEFYIGGYQPAQKWLKDRQGRTLNFEDILHYQKIIVALTETERLMQAVDIVLYPEQGKAEQKESGNDE</sequence>
<dbReference type="InterPro" id="IPR041635">
    <property type="entry name" value="Type_ISP_LLaBIII_C"/>
</dbReference>
<dbReference type="Pfam" id="PF02384">
    <property type="entry name" value="N6_Mtase"/>
    <property type="match status" value="1"/>
</dbReference>
<comment type="caution">
    <text evidence="10">The sequence shown here is derived from an EMBL/GenBank/DDBJ whole genome shotgun (WGS) entry which is preliminary data.</text>
</comment>
<dbReference type="InterPro" id="IPR003356">
    <property type="entry name" value="DNA_methylase_A-5"/>
</dbReference>
<protein>
    <recommendedName>
        <fullName evidence="2">site-specific DNA-methyltransferase (adenine-specific)</fullName>
        <ecNumber evidence="2">2.1.1.72</ecNumber>
    </recommendedName>
</protein>
<dbReference type="InterPro" id="IPR029063">
    <property type="entry name" value="SAM-dependent_MTases_sf"/>
</dbReference>
<dbReference type="InterPro" id="IPR011639">
    <property type="entry name" value="MethylTrfase_TaqI-like_dom"/>
</dbReference>
<dbReference type="EC" id="2.1.1.72" evidence="2"/>
<evidence type="ECO:0000256" key="1">
    <source>
        <dbReference type="ARBA" id="ARBA00006594"/>
    </source>
</evidence>